<proteinExistence type="inferred from homology"/>
<evidence type="ECO:0000259" key="19">
    <source>
        <dbReference type="PROSITE" id="PS51434"/>
    </source>
</evidence>
<dbReference type="GO" id="GO:0051028">
    <property type="term" value="P:mRNA transport"/>
    <property type="evidence" value="ECO:0007669"/>
    <property type="project" value="UniProtKB-KW"/>
</dbReference>
<dbReference type="Proteomes" id="UP000594454">
    <property type="component" value="Chromosome 3"/>
</dbReference>
<organism evidence="20 21">
    <name type="scientific">Hermetia illucens</name>
    <name type="common">Black soldier fly</name>
    <dbReference type="NCBI Taxonomy" id="343691"/>
    <lineage>
        <taxon>Eukaryota</taxon>
        <taxon>Metazoa</taxon>
        <taxon>Ecdysozoa</taxon>
        <taxon>Arthropoda</taxon>
        <taxon>Hexapoda</taxon>
        <taxon>Insecta</taxon>
        <taxon>Pterygota</taxon>
        <taxon>Neoptera</taxon>
        <taxon>Endopterygota</taxon>
        <taxon>Diptera</taxon>
        <taxon>Brachycera</taxon>
        <taxon>Stratiomyomorpha</taxon>
        <taxon>Stratiomyidae</taxon>
        <taxon>Hermetiinae</taxon>
        <taxon>Hermetia</taxon>
    </lineage>
</organism>
<feature type="domain" description="Peptidase S59" evidence="19">
    <location>
        <begin position="804"/>
        <end position="946"/>
    </location>
</feature>
<dbReference type="InterPro" id="IPR007230">
    <property type="entry name" value="Nup98_auto-Pept-S59_dom"/>
</dbReference>
<sequence length="1886" mass="204001">MFGGAKQTFGTTSTGTGFGFNSSATASPFSTTFGKPATTGFAQAPAFGQPNTSLFASTQPTTGTGLFGSSTTPAFGANTTTQPAFGGFSQTPQNASLFGTAQQQNAGSTSLFGQGFGSQPKTTGFAFPQQSTSLFGQATTSNAAAPSFGGFGQTATSGGMFGSTPSAFGQTQSANAGTSIVKYQETIGTDTLMKNGQANNVSTKQHCITAMKEYEGKSLEELRMEDYLANRKGPQQGVGLFGQTQPAAGGLFGSSAPQQTTGLFGQQTENKGLFGTNTMGTTGAFGQTAGFGPTSQASTGLFAKPFSTPATSNTGFSFGGTDANKSFGANPFGQTGSTSLFNRPATTSAFGQTTTGFGTFGQANAQQTNLFGFGTNTSTAGGGLFGNKPATGFGTTPGFGAPTSTASSGFGGFGTANQGSLFNTSLNKTATPAFGGFGTQTSTGQLGTGLNFGSGNLFNSNANKPGGLFGNTGQTGSLLGGTTGLGTTNAFGGFGGTSLLGGTNTLGGTQQPPALPIHQQIMTLASSPYGENPLFKDLKKTGADETDALKPTNPAAQKAILETTSNRFKVSPKTSNGVKVKPVGNVLTKKSLFEGLEEYDSTVEQCFNLKPNAKRLILKPKSSNSSLNGSLTASGNKTASNTTGNAFGISKIITTNRPGSAEASRSGTPKETVDSNEQFNNEIPTSMPQAETDGSRRESWLHPNALDKVKERNKFSSDSVMNNTLSELVSRKSDAAGTSDSAGLKSAALSEVTNTQGRSYTTASFISQTSNDSLTSSQSYLDETAGEVSLLNLEPHPTGIVLRRKGYYTIPSLDELNSYLAEDGSCVVPNFTIGRQGYGNVFFSDSFDVAGINLDDIVHFRHKEVIIYPDDENKPPLGSGLNRKAQITLDQVWPHDKTLHEPIKDPDRLAAMDYEGKLRRICDKHDTRFIEYRPETGSWVFKVEHFSKYGVSDSDEEDAAPTDPKKQKMGVKLDPKKKPDGTEKQPAEKAAAQPPKDRGAAAIGAMDSADSNRMLLQKGVGDLSPLMDQQFAHHDDFGAEVGHRLGSAQQHITVATATTFTAPGAIAKIPTSPTAALAFGSGTDAHKLQLMKASFFNEDDFDGKSVISENLEGRDSPDQIVPTNKAIFRNMSAYPSAHSLSKDAFSLSSSSVMDTPVASPTFPSMRKIEETTIVDEQEHEKDITAHEATLKSAPLIIKPKVATVKIADIAIPFEESISYQLRGKCVADLALYNCRRFKVGFGPQNNLIVLNTANNAADLQEENSLDKLAKFFSGRLKFDRSPQILQALKISTTYPIESFEKSVLDHLRVQLKHSRRDEVIGSDCPHIISGGGTELLLDHFELSKKLAHLDSFEEYAVSVWSLCQSLWGDREELEGQEATSHLSVMVRRNLFSNWLEDTVTEKDILNKPVTKTGYLDHLLSLLMCHKVAEACELAFTNDDANLSMLLAQISGGPTVRQLIQHQLSQWQDIEADKFISVERLKMFMLIAGVSLLSSAHGPINVLEEIDWLKALAVHLWYLSSPTSSITDALLAYESSFQAQEFYAMPPSPSYVEKFQTKSSRPIHDLRYHILKLYSKRSHPMESLLNPATHTPDSMDFRLSWLLLQTFETLGYHHCSELAETQINVAFANQLENHDMWHWAVFVLLHIKDKNRREACIQEMLYRYVELSQDENYLAREKFIVNGLGIPEKWIFWARAVKAGAQRNYHEQAKFLLKAKQWSLAHEVIMQHIAPDAIINDNVPYLHDLLRQFEDPRQVSNWSNQGQILLDFIEMNEKFENLKTVHEGDIETRWESLRPQLADLCSRINLLPCPTSKHRLCQSEIAQKLACLVRGVLVTTTVQNPCLLIKITLEKLPLPQEYAQQELRVLLDTYVAEMLKTADGEAEEAKG</sequence>
<evidence type="ECO:0000256" key="4">
    <source>
        <dbReference type="ARBA" id="ARBA00008926"/>
    </source>
</evidence>
<dbReference type="Gene3D" id="3.30.1610.10">
    <property type="entry name" value="Peptidase S59, nucleoporin"/>
    <property type="match status" value="1"/>
</dbReference>
<keyword evidence="21" id="KW-1185">Reference proteome</keyword>
<dbReference type="Pfam" id="PF12110">
    <property type="entry name" value="Nup96"/>
    <property type="match status" value="1"/>
</dbReference>
<keyword evidence="8" id="KW-0677">Repeat</keyword>
<comment type="similarity">
    <text evidence="4">Belongs to the nucleoporin GLFG family.</text>
</comment>
<dbReference type="GO" id="GO:0006405">
    <property type="term" value="P:RNA export from nucleus"/>
    <property type="evidence" value="ECO:0007669"/>
    <property type="project" value="TreeGrafter"/>
</dbReference>
<keyword evidence="14" id="KW-0811">Translocation</keyword>
<feature type="compositionally biased region" description="Polar residues" evidence="18">
    <location>
        <begin position="51"/>
        <end position="60"/>
    </location>
</feature>
<keyword evidence="10" id="KW-0068">Autocatalytic cleavage</keyword>
<evidence type="ECO:0000256" key="10">
    <source>
        <dbReference type="ARBA" id="ARBA00022813"/>
    </source>
</evidence>
<evidence type="ECO:0000313" key="20">
    <source>
        <dbReference type="EMBL" id="CAD7083702.1"/>
    </source>
</evidence>
<dbReference type="GO" id="GO:0008139">
    <property type="term" value="F:nuclear localization sequence binding"/>
    <property type="evidence" value="ECO:0007669"/>
    <property type="project" value="TreeGrafter"/>
</dbReference>
<keyword evidence="15" id="KW-0906">Nuclear pore complex</keyword>
<keyword evidence="9" id="KW-0378">Hydrolase</keyword>
<dbReference type="Gene3D" id="1.25.40.690">
    <property type="match status" value="1"/>
</dbReference>
<dbReference type="GO" id="GO:0008236">
    <property type="term" value="F:serine-type peptidase activity"/>
    <property type="evidence" value="ECO:0007669"/>
    <property type="project" value="UniProtKB-KW"/>
</dbReference>
<keyword evidence="6" id="KW-0813">Transport</keyword>
<dbReference type="InterPro" id="IPR036903">
    <property type="entry name" value="Nup98_auto-Pept-S59_dom_sf"/>
</dbReference>
<dbReference type="PANTHER" id="PTHR23198">
    <property type="entry name" value="NUCLEOPORIN"/>
    <property type="match status" value="1"/>
</dbReference>
<dbReference type="Pfam" id="PF21240">
    <property type="entry name" value="Nup98_GLEBS"/>
    <property type="match status" value="1"/>
</dbReference>
<dbReference type="GO" id="GO:0044614">
    <property type="term" value="C:nuclear pore cytoplasmic filaments"/>
    <property type="evidence" value="ECO:0007669"/>
    <property type="project" value="TreeGrafter"/>
</dbReference>
<dbReference type="FunFam" id="1.10.10.2360:FF:000001">
    <property type="entry name" value="Nuclear pore complex protein Nup98-Nup96"/>
    <property type="match status" value="1"/>
</dbReference>
<dbReference type="GO" id="GO:0006606">
    <property type="term" value="P:protein import into nucleus"/>
    <property type="evidence" value="ECO:0007669"/>
    <property type="project" value="UniProtKB-ARBA"/>
</dbReference>
<keyword evidence="16" id="KW-0472">Membrane</keyword>
<dbReference type="GO" id="GO:0000973">
    <property type="term" value="P:post-transcriptional tethering of RNA polymerase II gene DNA at nuclear periphery"/>
    <property type="evidence" value="ECO:0007669"/>
    <property type="project" value="TreeGrafter"/>
</dbReference>
<dbReference type="FunCoup" id="A0A7R8UMN9">
    <property type="interactions" value="2431"/>
</dbReference>
<dbReference type="InterPro" id="IPR021967">
    <property type="entry name" value="Nup98_C"/>
</dbReference>
<evidence type="ECO:0000256" key="9">
    <source>
        <dbReference type="ARBA" id="ARBA00022801"/>
    </source>
</evidence>
<keyword evidence="13" id="KW-0653">Protein transport</keyword>
<feature type="region of interest" description="Disordered" evidence="18">
    <location>
        <begin position="51"/>
        <end position="94"/>
    </location>
</feature>
<evidence type="ECO:0000256" key="16">
    <source>
        <dbReference type="ARBA" id="ARBA00023136"/>
    </source>
</evidence>
<dbReference type="OrthoDB" id="3797628at2759"/>
<evidence type="ECO:0000256" key="13">
    <source>
        <dbReference type="ARBA" id="ARBA00022927"/>
    </source>
</evidence>
<keyword evidence="17" id="KW-0539">Nucleus</keyword>
<dbReference type="InterPro" id="IPR037665">
    <property type="entry name" value="Nucleoporin_S59-like"/>
</dbReference>
<dbReference type="PANTHER" id="PTHR23198:SF6">
    <property type="entry name" value="NUCLEAR PORE COMPLEX PROTEIN NUP98-NUP96"/>
    <property type="match status" value="1"/>
</dbReference>
<evidence type="ECO:0000256" key="11">
    <source>
        <dbReference type="ARBA" id="ARBA00022816"/>
    </source>
</evidence>
<dbReference type="InParanoid" id="A0A7R8UMN9"/>
<dbReference type="Gene3D" id="1.10.10.2360">
    <property type="match status" value="1"/>
</dbReference>
<evidence type="ECO:0000256" key="8">
    <source>
        <dbReference type="ARBA" id="ARBA00022737"/>
    </source>
</evidence>
<feature type="compositionally biased region" description="Basic and acidic residues" evidence="18">
    <location>
        <begin position="693"/>
        <end position="705"/>
    </location>
</feature>
<evidence type="ECO:0000256" key="1">
    <source>
        <dbReference type="ARBA" id="ARBA00004567"/>
    </source>
</evidence>
<dbReference type="GO" id="GO:0006508">
    <property type="term" value="P:proteolysis"/>
    <property type="evidence" value="ECO:0007669"/>
    <property type="project" value="UniProtKB-KW"/>
</dbReference>
<name>A0A7R8UMN9_HERIL</name>
<evidence type="ECO:0000256" key="7">
    <source>
        <dbReference type="ARBA" id="ARBA00022670"/>
    </source>
</evidence>
<evidence type="ECO:0000256" key="12">
    <source>
        <dbReference type="ARBA" id="ARBA00022825"/>
    </source>
</evidence>
<gene>
    <name evidence="20" type="ORF">HERILL_LOCUS6639</name>
</gene>
<protein>
    <recommendedName>
        <fullName evidence="5">Nuclear pore complex protein Nup98-Nup96</fullName>
    </recommendedName>
</protein>
<dbReference type="Pfam" id="PF04096">
    <property type="entry name" value="Nucleoporin2"/>
    <property type="match status" value="1"/>
</dbReference>
<evidence type="ECO:0000256" key="5">
    <source>
        <dbReference type="ARBA" id="ARBA00013472"/>
    </source>
</evidence>
<dbReference type="GO" id="GO:0017056">
    <property type="term" value="F:structural constituent of nuclear pore"/>
    <property type="evidence" value="ECO:0007669"/>
    <property type="project" value="InterPro"/>
</dbReference>
<evidence type="ECO:0000256" key="6">
    <source>
        <dbReference type="ARBA" id="ARBA00022448"/>
    </source>
</evidence>
<dbReference type="EMBL" id="LR899011">
    <property type="protein sequence ID" value="CAD7083702.1"/>
    <property type="molecule type" value="Genomic_DNA"/>
</dbReference>
<feature type="compositionally biased region" description="Polar residues" evidence="18">
    <location>
        <begin position="652"/>
        <end position="689"/>
    </location>
</feature>
<dbReference type="FunFam" id="3.30.1610.10:FF:000001">
    <property type="entry name" value="Nuclear pore complex protein Nup98-Nup96"/>
    <property type="match status" value="1"/>
</dbReference>
<evidence type="ECO:0000256" key="3">
    <source>
        <dbReference type="ARBA" id="ARBA00004642"/>
    </source>
</evidence>
<evidence type="ECO:0000256" key="17">
    <source>
        <dbReference type="ARBA" id="ARBA00023242"/>
    </source>
</evidence>
<accession>A0A7R8UMN9</accession>
<evidence type="ECO:0000256" key="14">
    <source>
        <dbReference type="ARBA" id="ARBA00023010"/>
    </source>
</evidence>
<evidence type="ECO:0000256" key="2">
    <source>
        <dbReference type="ARBA" id="ARBA00004620"/>
    </source>
</evidence>
<feature type="region of interest" description="Disordered" evidence="18">
    <location>
        <begin position="951"/>
        <end position="1001"/>
    </location>
</feature>
<keyword evidence="11" id="KW-0509">mRNA transport</keyword>
<dbReference type="GO" id="GO:0005654">
    <property type="term" value="C:nucleoplasm"/>
    <property type="evidence" value="ECO:0007669"/>
    <property type="project" value="UniProtKB-SubCell"/>
</dbReference>
<keyword evidence="7" id="KW-0645">Protease</keyword>
<dbReference type="GO" id="GO:0031965">
    <property type="term" value="C:nuclear membrane"/>
    <property type="evidence" value="ECO:0007669"/>
    <property type="project" value="UniProtKB-SubCell"/>
</dbReference>
<reference evidence="20 21" key="1">
    <citation type="submission" date="2020-11" db="EMBL/GenBank/DDBJ databases">
        <authorList>
            <person name="Wallbank WR R."/>
            <person name="Pardo Diaz C."/>
            <person name="Kozak K."/>
            <person name="Martin S."/>
            <person name="Jiggins C."/>
            <person name="Moest M."/>
            <person name="Warren A I."/>
            <person name="Generalovic N T."/>
            <person name="Byers J.R.P. K."/>
            <person name="Montejo-Kovacevich G."/>
            <person name="Yen C E."/>
        </authorList>
    </citation>
    <scope>NUCLEOTIDE SEQUENCE [LARGE SCALE GENOMIC DNA]</scope>
</reference>
<feature type="compositionally biased region" description="Polar residues" evidence="18">
    <location>
        <begin position="77"/>
        <end position="94"/>
    </location>
</feature>
<feature type="compositionally biased region" description="Basic and acidic residues" evidence="18">
    <location>
        <begin position="963"/>
        <end position="987"/>
    </location>
</feature>
<evidence type="ECO:0000313" key="21">
    <source>
        <dbReference type="Proteomes" id="UP000594454"/>
    </source>
</evidence>
<keyword evidence="12" id="KW-0720">Serine protease</keyword>
<feature type="compositionally biased region" description="Polar residues" evidence="18">
    <location>
        <begin position="621"/>
        <end position="645"/>
    </location>
</feature>
<dbReference type="SUPFAM" id="SSF82215">
    <property type="entry name" value="C-terminal autoproteolytic domain of nucleoporin nup98"/>
    <property type="match status" value="1"/>
</dbReference>
<comment type="subcellular location">
    <subcellularLocation>
        <location evidence="2">Nucleus membrane</location>
        <topology evidence="2">Peripheral membrane protein</topology>
        <orientation evidence="2">Nucleoplasmic side</orientation>
    </subcellularLocation>
    <subcellularLocation>
        <location evidence="1">Nucleus</location>
        <location evidence="1">Nuclear pore complex</location>
    </subcellularLocation>
    <subcellularLocation>
        <location evidence="3">Nucleus</location>
        <location evidence="3">Nucleoplasm</location>
    </subcellularLocation>
</comment>
<feature type="compositionally biased region" description="Low complexity" evidence="18">
    <location>
        <begin position="61"/>
        <end position="72"/>
    </location>
</feature>
<evidence type="ECO:0000256" key="18">
    <source>
        <dbReference type="SAM" id="MobiDB-lite"/>
    </source>
</evidence>
<dbReference type="GO" id="GO:0034398">
    <property type="term" value="P:telomere tethering at nuclear periphery"/>
    <property type="evidence" value="ECO:0007669"/>
    <property type="project" value="TreeGrafter"/>
</dbReference>
<dbReference type="GO" id="GO:0003723">
    <property type="term" value="F:RNA binding"/>
    <property type="evidence" value="ECO:0007669"/>
    <property type="project" value="TreeGrafter"/>
</dbReference>
<feature type="region of interest" description="Disordered" evidence="18">
    <location>
        <begin position="620"/>
        <end position="705"/>
    </location>
</feature>
<dbReference type="PROSITE" id="PS51434">
    <property type="entry name" value="NUP_C"/>
    <property type="match status" value="1"/>
</dbReference>
<evidence type="ECO:0000256" key="15">
    <source>
        <dbReference type="ARBA" id="ARBA00023132"/>
    </source>
</evidence>